<dbReference type="GO" id="GO:0005763">
    <property type="term" value="C:mitochondrial small ribosomal subunit"/>
    <property type="evidence" value="ECO:0007669"/>
    <property type="project" value="TreeGrafter"/>
</dbReference>
<dbReference type="GeneID" id="25278636"/>
<dbReference type="VEuPathDB" id="FungiDB:A1O9_03702"/>
<accession>A0A072PFH3</accession>
<dbReference type="RefSeq" id="XP_013261449.1">
    <property type="nucleotide sequence ID" value="XM_013405995.1"/>
</dbReference>
<dbReference type="Proteomes" id="UP000027920">
    <property type="component" value="Unassembled WGS sequence"/>
</dbReference>
<dbReference type="InterPro" id="IPR016712">
    <property type="entry name" value="Rbsml_bS1m-like"/>
</dbReference>
<dbReference type="PANTHER" id="PTHR28058">
    <property type="entry name" value="37S RIBOSOMAL PROTEIN MRP51, MITOCHONDRIAL"/>
    <property type="match status" value="1"/>
</dbReference>
<dbReference type="Pfam" id="PF11709">
    <property type="entry name" value="Mit_ribos_Mrp51"/>
    <property type="match status" value="2"/>
</dbReference>
<evidence type="ECO:0000313" key="3">
    <source>
        <dbReference type="Proteomes" id="UP000027920"/>
    </source>
</evidence>
<organism evidence="2 3">
    <name type="scientific">Exophiala aquamarina CBS 119918</name>
    <dbReference type="NCBI Taxonomy" id="1182545"/>
    <lineage>
        <taxon>Eukaryota</taxon>
        <taxon>Fungi</taxon>
        <taxon>Dikarya</taxon>
        <taxon>Ascomycota</taxon>
        <taxon>Pezizomycotina</taxon>
        <taxon>Eurotiomycetes</taxon>
        <taxon>Chaetothyriomycetidae</taxon>
        <taxon>Chaetothyriales</taxon>
        <taxon>Herpotrichiellaceae</taxon>
        <taxon>Exophiala</taxon>
    </lineage>
</organism>
<feature type="region of interest" description="Disordered" evidence="1">
    <location>
        <begin position="269"/>
        <end position="290"/>
    </location>
</feature>
<protein>
    <submittedName>
        <fullName evidence="2">Uncharacterized protein</fullName>
    </submittedName>
</protein>
<evidence type="ECO:0000313" key="2">
    <source>
        <dbReference type="EMBL" id="KEF58859.1"/>
    </source>
</evidence>
<gene>
    <name evidence="2" type="ORF">A1O9_03702</name>
</gene>
<name>A0A072PFH3_9EURO</name>
<dbReference type="PANTHER" id="PTHR28058:SF1">
    <property type="entry name" value="SMALL RIBOSOMAL SUBUNIT PROTEIN BS1M"/>
    <property type="match status" value="1"/>
</dbReference>
<comment type="caution">
    <text evidence="2">The sequence shown here is derived from an EMBL/GenBank/DDBJ whole genome shotgun (WGS) entry which is preliminary data.</text>
</comment>
<feature type="region of interest" description="Disordered" evidence="1">
    <location>
        <begin position="56"/>
        <end position="80"/>
    </location>
</feature>
<dbReference type="GO" id="GO:0003735">
    <property type="term" value="F:structural constituent of ribosome"/>
    <property type="evidence" value="ECO:0007669"/>
    <property type="project" value="TreeGrafter"/>
</dbReference>
<dbReference type="STRING" id="1182545.A0A072PFH3"/>
<dbReference type="HOGENOM" id="CLU_024465_0_0_1"/>
<dbReference type="GO" id="GO:0070124">
    <property type="term" value="P:mitochondrial translational initiation"/>
    <property type="evidence" value="ECO:0007669"/>
    <property type="project" value="TreeGrafter"/>
</dbReference>
<feature type="compositionally biased region" description="Polar residues" evidence="1">
    <location>
        <begin position="35"/>
        <end position="44"/>
    </location>
</feature>
<dbReference type="EMBL" id="AMGV01000003">
    <property type="protein sequence ID" value="KEF58859.1"/>
    <property type="molecule type" value="Genomic_DNA"/>
</dbReference>
<evidence type="ECO:0000256" key="1">
    <source>
        <dbReference type="SAM" id="MobiDB-lite"/>
    </source>
</evidence>
<proteinExistence type="predicted"/>
<feature type="region of interest" description="Disordered" evidence="1">
    <location>
        <begin position="25"/>
        <end position="44"/>
    </location>
</feature>
<sequence length="531" mass="58671">MSAVRLSPAANLLRNSRLFALPSPIPLPTADRYTDQPSSDTATTIHPTRAALETPKTSLKRGDWGLKRPLPIRTTTKSGTPTFRIRGGIDTPEHIADFESAADHVINLRKFQELDLRVTLPDDKGRGRRDNVSPFAPALDNTTADALPEIEQQDESTAWLSADKAQRVAKLPAHLKASLEQFEQSEAEKRVQSDSVADSIFEDEASMRFGAELIDDPNSTNPAKRRWRYTGPYLAGITEFEFDNFLNTITPEKKAAFRDLVKQHLTERRLSEQRSTALDEGSAEELSQQTPAEITEEDITGHLRDLRSEPGQFGPLIASFFDLADGPQPELGNKDPWSYGRDTITAYRYKQTGPPRTHPSAGLSYQYSGRFVLNDARNGPLAGRQPAAGRVLQSSAMSDTQNKPHLGVAGFVVSNPNRVDVGNLKWEPVPGGPKCVVQPEAAIVTQTGKLDIQASVKTNWHLKNNIPQADSDLRQTREQVSAAARSNSLRTPLLRRGRGRGGRVKIDADLVDEMDRLTQSASQSYDPDRRS</sequence>
<dbReference type="OrthoDB" id="2735536at2759"/>
<reference evidence="2 3" key="1">
    <citation type="submission" date="2013-03" db="EMBL/GenBank/DDBJ databases">
        <title>The Genome Sequence of Exophiala aquamarina CBS 119918.</title>
        <authorList>
            <consortium name="The Broad Institute Genomics Platform"/>
            <person name="Cuomo C."/>
            <person name="de Hoog S."/>
            <person name="Gorbushina A."/>
            <person name="Walker B."/>
            <person name="Young S.K."/>
            <person name="Zeng Q."/>
            <person name="Gargeya S."/>
            <person name="Fitzgerald M."/>
            <person name="Haas B."/>
            <person name="Abouelleil A."/>
            <person name="Allen A.W."/>
            <person name="Alvarado L."/>
            <person name="Arachchi H.M."/>
            <person name="Berlin A.M."/>
            <person name="Chapman S.B."/>
            <person name="Gainer-Dewar J."/>
            <person name="Goldberg J."/>
            <person name="Griggs A."/>
            <person name="Gujja S."/>
            <person name="Hansen M."/>
            <person name="Howarth C."/>
            <person name="Imamovic A."/>
            <person name="Ireland A."/>
            <person name="Larimer J."/>
            <person name="McCowan C."/>
            <person name="Murphy C."/>
            <person name="Pearson M."/>
            <person name="Poon T.W."/>
            <person name="Priest M."/>
            <person name="Roberts A."/>
            <person name="Saif S."/>
            <person name="Shea T."/>
            <person name="Sisk P."/>
            <person name="Sykes S."/>
            <person name="Wortman J."/>
            <person name="Nusbaum C."/>
            <person name="Birren B."/>
        </authorList>
    </citation>
    <scope>NUCLEOTIDE SEQUENCE [LARGE SCALE GENOMIC DNA]</scope>
    <source>
        <strain evidence="2 3">CBS 119918</strain>
    </source>
</reference>
<dbReference type="AlphaFoldDB" id="A0A072PFH3"/>
<keyword evidence="3" id="KW-1185">Reference proteome</keyword>